<dbReference type="SUPFAM" id="SSF56672">
    <property type="entry name" value="DNA/RNA polymerases"/>
    <property type="match status" value="1"/>
</dbReference>
<dbReference type="Pfam" id="PF03104">
    <property type="entry name" value="DNA_pol_B_exo1"/>
    <property type="match status" value="1"/>
</dbReference>
<dbReference type="GO" id="GO:0008270">
    <property type="term" value="F:zinc ion binding"/>
    <property type="evidence" value="ECO:0007669"/>
    <property type="project" value="UniProtKB-KW"/>
</dbReference>
<dbReference type="InterPro" id="IPR043502">
    <property type="entry name" value="DNA/RNA_pol_sf"/>
</dbReference>
<dbReference type="SUPFAM" id="SSF53098">
    <property type="entry name" value="Ribonuclease H-like"/>
    <property type="match status" value="1"/>
</dbReference>
<dbReference type="PANTHER" id="PTHR10670:SF0">
    <property type="entry name" value="DNA POLYMERASE EPSILON CATALYTIC SUBUNIT A"/>
    <property type="match status" value="1"/>
</dbReference>
<dbReference type="InterPro" id="IPR042087">
    <property type="entry name" value="DNA_pol_B_thumb"/>
</dbReference>
<keyword evidence="5" id="KW-0539">Nucleus</keyword>
<dbReference type="Gene3D" id="3.30.420.10">
    <property type="entry name" value="Ribonuclease H-like superfamily/Ribonuclease H"/>
    <property type="match status" value="1"/>
</dbReference>
<dbReference type="VEuPathDB" id="MicrosporidiaDB:H312_00259"/>
<evidence type="ECO:0000256" key="1">
    <source>
        <dbReference type="ARBA" id="ARBA00005755"/>
    </source>
</evidence>
<reference evidence="8 9" key="2">
    <citation type="submission" date="2014-03" db="EMBL/GenBank/DDBJ databases">
        <title>The Genome Sequence of Anncaliia algerae insect isolate PRA339.</title>
        <authorList>
            <consortium name="The Broad Institute Genome Sequencing Platform"/>
            <consortium name="The Broad Institute Genome Sequencing Center for Infectious Disease"/>
            <person name="Cuomo C."/>
            <person name="Becnel J."/>
            <person name="Sanscrainte N."/>
            <person name="Walker B."/>
            <person name="Young S.K."/>
            <person name="Zeng Q."/>
            <person name="Gargeya S."/>
            <person name="Fitzgerald M."/>
            <person name="Haas B."/>
            <person name="Abouelleil A."/>
            <person name="Alvarado L."/>
            <person name="Arachchi H.M."/>
            <person name="Berlin A.M."/>
            <person name="Chapman S.B."/>
            <person name="Dewar J."/>
            <person name="Goldberg J."/>
            <person name="Griggs A."/>
            <person name="Gujja S."/>
            <person name="Hansen M."/>
            <person name="Howarth C."/>
            <person name="Imamovic A."/>
            <person name="Larimer J."/>
            <person name="McCowan C."/>
            <person name="Murphy C."/>
            <person name="Neiman D."/>
            <person name="Pearson M."/>
            <person name="Priest M."/>
            <person name="Roberts A."/>
            <person name="Saif S."/>
            <person name="Shea T."/>
            <person name="Sisk P."/>
            <person name="Sykes S."/>
            <person name="Wortman J."/>
            <person name="Nusbaum C."/>
            <person name="Birren B."/>
        </authorList>
    </citation>
    <scope>NUCLEOTIDE SEQUENCE [LARGE SCALE GENOMIC DNA]</scope>
    <source>
        <strain evidence="8 9">PRA339</strain>
    </source>
</reference>
<dbReference type="Pfam" id="PF22634">
    <property type="entry name" value="POL2_thumb"/>
    <property type="match status" value="1"/>
</dbReference>
<dbReference type="GO" id="GO:0000166">
    <property type="term" value="F:nucleotide binding"/>
    <property type="evidence" value="ECO:0007669"/>
    <property type="project" value="InterPro"/>
</dbReference>
<protein>
    <recommendedName>
        <fullName evidence="5">DNA polymerase epsilon catalytic subunit</fullName>
        <ecNumber evidence="5">2.7.7.7</ecNumber>
    </recommendedName>
</protein>
<dbReference type="InterPro" id="IPR006172">
    <property type="entry name" value="DNA-dir_DNA_pol_B"/>
</dbReference>
<reference evidence="9" key="1">
    <citation type="submission" date="2013-02" db="EMBL/GenBank/DDBJ databases">
        <authorList>
            <consortium name="The Broad Institute Genome Sequencing Platform"/>
            <person name="Cuomo C."/>
            <person name="Becnel J."/>
            <person name="Sanscrainte N."/>
            <person name="Walker B."/>
            <person name="Young S.K."/>
            <person name="Zeng Q."/>
            <person name="Gargeya S."/>
            <person name="Fitzgerald M."/>
            <person name="Haas B."/>
            <person name="Abouelleil A."/>
            <person name="Alvarado L."/>
            <person name="Arachchi H.M."/>
            <person name="Berlin A.M."/>
            <person name="Chapman S.B."/>
            <person name="Dewar J."/>
            <person name="Goldberg J."/>
            <person name="Griggs A."/>
            <person name="Gujja S."/>
            <person name="Hansen M."/>
            <person name="Howarth C."/>
            <person name="Imamovic A."/>
            <person name="Larimer J."/>
            <person name="McCowan C."/>
            <person name="Murphy C."/>
            <person name="Neiman D."/>
            <person name="Pearson M."/>
            <person name="Priest M."/>
            <person name="Roberts A."/>
            <person name="Saif S."/>
            <person name="Shea T."/>
            <person name="Sisk P."/>
            <person name="Sykes S."/>
            <person name="Wortman J."/>
            <person name="Nusbaum C."/>
            <person name="Birren B."/>
        </authorList>
    </citation>
    <scope>NUCLEOTIDE SEQUENCE [LARGE SCALE GENOMIC DNA]</scope>
    <source>
        <strain evidence="9">PRA339</strain>
    </source>
</reference>
<keyword evidence="5" id="KW-0235">DNA replication</keyword>
<dbReference type="InterPro" id="IPR012337">
    <property type="entry name" value="RNaseH-like_sf"/>
</dbReference>
<feature type="domain" description="DNA-directed DNA polymerase family B exonuclease" evidence="6">
    <location>
        <begin position="139"/>
        <end position="350"/>
    </location>
</feature>
<evidence type="ECO:0000259" key="7">
    <source>
        <dbReference type="Pfam" id="PF22634"/>
    </source>
</evidence>
<dbReference type="SMART" id="SM00486">
    <property type="entry name" value="POLBc"/>
    <property type="match status" value="1"/>
</dbReference>
<keyword evidence="5" id="KW-0408">Iron</keyword>
<sequence>MHKFNIVNYIPIESPKEGYLLHFEIIDNQATLFFHSDMNFSVTLPFYPSFLIESMNAEGCENFLKKQFDIKNIEMVKKIDLSEFNHLCLPNKNLLKVYFVNQNSFTNAKNKIKNILKKKEDQTFNQFSFNVKDIPLFSDIMEHDIPFDNLFLIENNLRVGKWYHVEDNKIKPSERLTLPSLKVFAFDIETTKEPLLFPDSKTDQIMMISILADTGHLIVNREIVKEDIKEFTYQPKPDIGSNFTIYNENNEKELLIKFYELIYIYQPEIFTTYNGDSFDIPFIIERSKYNQMTEFTHIFSKTIVDAVNSKSASSKEEEEISILKIIHLDSYKWVKRDSYLPMGSQGLKNVTQVKLNYFPDELDPESLIILAKENPQILASYSVSDSVACHAIYTRFVNLFIFSLCTLIPLNSLDVLEKGSGTLCEALLIAQAYEKQVLIPDKNKAVKINYPHVVNNLNYVGGHVECIRSGIYRHDFDYEFKVDKKYLIDLIKRINLSQDIIHEIEELGEEDILSIKSKPYIYHLDVGAMYPNIILTNKLQPVAVKSDEDCLRCDFYAERDKCQRKLKWTQRIEYFPPTKREVTFIKKQLQNEEFISEEKKKNVSYKYLPNKQKEQIFMKRLKQFSRDNYKKLHIVKEEEKTSIICQREVPFYLETVQRFRDQRIKYKNLSKIDKANSKIYDSLQIAHKVVLNSFYGYVMRKGSRWYSLEMAAVTCYQGAEIIKVAKDFIERIGLVLELDTDGIWCLVPNVLPINYGKENILKIIINFLIKEKFSNEQFYISEKNKSEEIYNSIEFEIDGPYNAMVLPSSTEENKLIKKKYLIINKNNKISELKGFEIKRRGELNFIKKFQDDLFNKFMLGSSLKECYNILGDVCEYWLSIITQKASFLSEEDVFSFFTESKSMSKEIEEYDNQNILNASVAKRLSEFLGHKILKNGLKCEYIICNTKGSIANKAVPIQIFQCEPNKRDFYLNKWIKQTGNIKDIIDWEYYRSRISNVILKIVVLPAIYQNIGNPVKGIELPKWSIKCNNLDNFLQKNNHIYDNITSQRNNIIINATEVNNIINYSELTLNELVKLRRDYWINSFEYSFKCKLKDPLIISQENNKINVTSLLNNKLINEEISFINDYLLELFDNESHNELVTYKLSGNPVNVIEVKEINSKLNNEFINHLAVKNIYYKDVPLIYKVNNIYKRIGNDFNYFIVSSFKYEKRIFYIISVFNSTKINDYNEFMHKHSINRDNNTNNNINNDNDNLVFVSSKYLNYKVLNINSLKYLRDTHLAIYTDNTSKTILNEFISVFMKEKIIYSLGDVQEMIKECKEVHSNMHKKIERENIISKSTNVHLLGVNDLDYLFYNYLLNNKLLLNNKREYYNIFNNTYSMEGYYNYSIMIKLKNTLIYSLLEENDDIFYSFIKLLFDKRDPFYLNKVEEWIKYKSKIIPHNLRNKLLVNQQKYIINQIKLLNELKIQSIFINKNIIIINTNKRERNNEFKEYLRNILEVEIIREYDKIVIFNEYNYIFKIDDTIRAYGDSYIPEEIAIKYFNDENISNEMIYKLIIKDNVKYNTIKYLIQMIKLKKNKETNLSHELTNDISVLESNCYKLLKLSLFRNEEGCYKVNIFCKCKNDNVIFTDGTNKVFCNYCYHQLSSESLDNALIEQIENELREYLENEVTCINCNENKRRLLQSICKCGYVFKHKEFIINDKLFRTDEGRRSIRELINGLKSI</sequence>
<gene>
    <name evidence="8" type="ORF">H312_00259</name>
</gene>
<dbReference type="Gene3D" id="1.10.132.60">
    <property type="entry name" value="DNA polymerase family B, C-terminal domain"/>
    <property type="match status" value="1"/>
</dbReference>
<organism evidence="8 9">
    <name type="scientific">Anncaliia algerae PRA339</name>
    <dbReference type="NCBI Taxonomy" id="1288291"/>
    <lineage>
        <taxon>Eukaryota</taxon>
        <taxon>Fungi</taxon>
        <taxon>Fungi incertae sedis</taxon>
        <taxon>Microsporidia</taxon>
        <taxon>Tubulinosematoidea</taxon>
        <taxon>Tubulinosematidae</taxon>
        <taxon>Anncaliia</taxon>
    </lineage>
</organism>
<dbReference type="GO" id="GO:0006272">
    <property type="term" value="P:leading strand elongation"/>
    <property type="evidence" value="ECO:0007669"/>
    <property type="project" value="TreeGrafter"/>
</dbReference>
<keyword evidence="5" id="KW-0863">Zinc-finger</keyword>
<dbReference type="GO" id="GO:0006287">
    <property type="term" value="P:base-excision repair, gap-filling"/>
    <property type="evidence" value="ECO:0007669"/>
    <property type="project" value="TreeGrafter"/>
</dbReference>
<dbReference type="EMBL" id="KK365131">
    <property type="protein sequence ID" value="KCZ82236.1"/>
    <property type="molecule type" value="Genomic_DNA"/>
</dbReference>
<dbReference type="GO" id="GO:0003677">
    <property type="term" value="F:DNA binding"/>
    <property type="evidence" value="ECO:0007669"/>
    <property type="project" value="UniProtKB-KW"/>
</dbReference>
<name>A0A059F5K1_9MICR</name>
<dbReference type="GO" id="GO:0000278">
    <property type="term" value="P:mitotic cell cycle"/>
    <property type="evidence" value="ECO:0007669"/>
    <property type="project" value="TreeGrafter"/>
</dbReference>
<comment type="catalytic activity">
    <reaction evidence="5">
        <text>DNA(n) + a 2'-deoxyribonucleoside 5'-triphosphate = DNA(n+1) + diphosphate</text>
        <dbReference type="Rhea" id="RHEA:22508"/>
        <dbReference type="Rhea" id="RHEA-COMP:17339"/>
        <dbReference type="Rhea" id="RHEA-COMP:17340"/>
        <dbReference type="ChEBI" id="CHEBI:33019"/>
        <dbReference type="ChEBI" id="CHEBI:61560"/>
        <dbReference type="ChEBI" id="CHEBI:173112"/>
        <dbReference type="EC" id="2.7.7.7"/>
    </reaction>
</comment>
<dbReference type="GO" id="GO:0051539">
    <property type="term" value="F:4 iron, 4 sulfur cluster binding"/>
    <property type="evidence" value="ECO:0007669"/>
    <property type="project" value="UniProtKB-KW"/>
</dbReference>
<evidence type="ECO:0000313" key="8">
    <source>
        <dbReference type="EMBL" id="KCZ82236.1"/>
    </source>
</evidence>
<dbReference type="Proteomes" id="UP000030655">
    <property type="component" value="Unassembled WGS sequence"/>
</dbReference>
<dbReference type="InterPro" id="IPR055191">
    <property type="entry name" value="POL2_thumb"/>
</dbReference>
<evidence type="ECO:0000313" key="9">
    <source>
        <dbReference type="Proteomes" id="UP000030655"/>
    </source>
</evidence>
<proteinExistence type="inferred from homology"/>
<keyword evidence="2 5" id="KW-0808">Transferase</keyword>
<comment type="cofactor">
    <cofactor evidence="5">
        <name>[4Fe-4S] cluster</name>
        <dbReference type="ChEBI" id="CHEBI:49883"/>
    </cofactor>
</comment>
<comment type="similarity">
    <text evidence="1 5">Belongs to the DNA polymerase type-B family.</text>
</comment>
<dbReference type="Gene3D" id="3.90.1600.10">
    <property type="entry name" value="Palm domain of DNA polymerase"/>
    <property type="match status" value="1"/>
</dbReference>
<dbReference type="Gene3D" id="1.10.287.690">
    <property type="entry name" value="Helix hairpin bin"/>
    <property type="match status" value="1"/>
</dbReference>
<dbReference type="GO" id="GO:0008622">
    <property type="term" value="C:epsilon DNA polymerase complex"/>
    <property type="evidence" value="ECO:0007669"/>
    <property type="project" value="InterPro"/>
</dbReference>
<evidence type="ECO:0000256" key="5">
    <source>
        <dbReference type="RuleBase" id="RU365029"/>
    </source>
</evidence>
<keyword evidence="5" id="KW-0004">4Fe-4S</keyword>
<dbReference type="InterPro" id="IPR023211">
    <property type="entry name" value="DNA_pol_palm_dom_sf"/>
</dbReference>
<keyword evidence="3 5" id="KW-0548">Nucleotidyltransferase</keyword>
<dbReference type="InterPro" id="IPR029703">
    <property type="entry name" value="POL2"/>
</dbReference>
<comment type="subcellular location">
    <subcellularLocation>
        <location evidence="5">Nucleus</location>
    </subcellularLocation>
</comment>
<dbReference type="EC" id="2.7.7.7" evidence="5"/>
<dbReference type="STRING" id="1288291.A0A059F5K1"/>
<dbReference type="OrthoDB" id="10060449at2759"/>
<keyword evidence="9" id="KW-1185">Reference proteome</keyword>
<dbReference type="InterPro" id="IPR036397">
    <property type="entry name" value="RNaseH_sf"/>
</dbReference>
<keyword evidence="5" id="KW-0238">DNA-binding</keyword>
<accession>A0A059F5K1</accession>
<keyword evidence="5" id="KW-0479">Metal-binding</keyword>
<dbReference type="GO" id="GO:0006297">
    <property type="term" value="P:nucleotide-excision repair, DNA gap filling"/>
    <property type="evidence" value="ECO:0007669"/>
    <property type="project" value="TreeGrafter"/>
</dbReference>
<keyword evidence="5" id="KW-0411">Iron-sulfur</keyword>
<keyword evidence="4 5" id="KW-0239">DNA-directed DNA polymerase</keyword>
<dbReference type="GO" id="GO:0045004">
    <property type="term" value="P:DNA replication proofreading"/>
    <property type="evidence" value="ECO:0007669"/>
    <property type="project" value="TreeGrafter"/>
</dbReference>
<dbReference type="GO" id="GO:0008310">
    <property type="term" value="F:single-stranded DNA 3'-5' DNA exonuclease activity"/>
    <property type="evidence" value="ECO:0007669"/>
    <property type="project" value="TreeGrafter"/>
</dbReference>
<dbReference type="GO" id="GO:0003887">
    <property type="term" value="F:DNA-directed DNA polymerase activity"/>
    <property type="evidence" value="ECO:0007669"/>
    <property type="project" value="UniProtKB-KW"/>
</dbReference>
<keyword evidence="5" id="KW-0862">Zinc</keyword>
<evidence type="ECO:0000259" key="6">
    <source>
        <dbReference type="Pfam" id="PF03104"/>
    </source>
</evidence>
<evidence type="ECO:0000256" key="4">
    <source>
        <dbReference type="ARBA" id="ARBA00022932"/>
    </source>
</evidence>
<comment type="function">
    <text evidence="5">DNA polymerase II participates in chromosomal DNA replication.</text>
</comment>
<evidence type="ECO:0000256" key="3">
    <source>
        <dbReference type="ARBA" id="ARBA00022695"/>
    </source>
</evidence>
<dbReference type="InterPro" id="IPR006133">
    <property type="entry name" value="DNA-dir_DNA_pol_B_exonuc"/>
</dbReference>
<dbReference type="PANTHER" id="PTHR10670">
    <property type="entry name" value="DNA POLYMERASE EPSILON CATALYTIC SUBUNIT A"/>
    <property type="match status" value="1"/>
</dbReference>
<evidence type="ECO:0000256" key="2">
    <source>
        <dbReference type="ARBA" id="ARBA00022679"/>
    </source>
</evidence>
<dbReference type="HOGENOM" id="CLU_000556_1_1_1"/>
<feature type="domain" description="DNA polymerase epsilon ,catalytic subunit A thumb" evidence="7">
    <location>
        <begin position="839"/>
        <end position="1009"/>
    </location>
</feature>